<reference evidence="5" key="1">
    <citation type="journal article" date="2017" name="PLoS ONE">
        <title>The Agassiz's desert tortoise genome provides a resource for the conservation of a threatened species.</title>
        <authorList>
            <person name="Tollis M."/>
            <person name="DeNardo D.F."/>
            <person name="Cornelius J.A."/>
            <person name="Dolby G.A."/>
            <person name="Edwards T."/>
            <person name="Henen B.T."/>
            <person name="Karl A.E."/>
            <person name="Murphy R.W."/>
            <person name="Kusumi K."/>
        </authorList>
    </citation>
    <scope>NUCLEOTIDE SEQUENCE [LARGE SCALE GENOMIC DNA]</scope>
</reference>
<evidence type="ECO:0000256" key="1">
    <source>
        <dbReference type="ARBA" id="ARBA00004173"/>
    </source>
</evidence>
<name>A0A452GPA4_9SAUR</name>
<dbReference type="GO" id="GO:0045277">
    <property type="term" value="C:respiratory chain complex IV"/>
    <property type="evidence" value="ECO:0007669"/>
    <property type="project" value="InterPro"/>
</dbReference>
<comment type="subcellular location">
    <subcellularLocation>
        <location evidence="1">Mitochondrion</location>
    </subcellularLocation>
</comment>
<reference evidence="4" key="3">
    <citation type="submission" date="2025-09" db="UniProtKB">
        <authorList>
            <consortium name="Ensembl"/>
        </authorList>
    </citation>
    <scope>IDENTIFICATION</scope>
</reference>
<dbReference type="Pfam" id="PF02297">
    <property type="entry name" value="COX6B"/>
    <property type="match status" value="1"/>
</dbReference>
<keyword evidence="2" id="KW-0496">Mitochondrion</keyword>
<dbReference type="PANTHER" id="PTHR11387">
    <property type="entry name" value="CYTOCHROME C OXIDASE SUBUNIT 6B"/>
    <property type="match status" value="1"/>
</dbReference>
<keyword evidence="5" id="KW-1185">Reference proteome</keyword>
<dbReference type="Proteomes" id="UP000291020">
    <property type="component" value="Unassembled WGS sequence"/>
</dbReference>
<dbReference type="Gene3D" id="1.10.10.140">
    <property type="entry name" value="Cytochrome c oxidase, subunit VIb"/>
    <property type="match status" value="1"/>
</dbReference>
<dbReference type="Ensembl" id="ENSGAGT00000004313.1">
    <property type="protein sequence ID" value="ENSGAGP00000003728.1"/>
    <property type="gene ID" value="ENSGAGG00000003030.1"/>
</dbReference>
<dbReference type="InterPro" id="IPR048280">
    <property type="entry name" value="COX6B-like"/>
</dbReference>
<dbReference type="InterPro" id="IPR036549">
    <property type="entry name" value="CX6/COA6-like_sf"/>
</dbReference>
<accession>A0A452GPA4</accession>
<reference evidence="4" key="2">
    <citation type="submission" date="2025-08" db="UniProtKB">
        <authorList>
            <consortium name="Ensembl"/>
        </authorList>
    </citation>
    <scope>IDENTIFICATION</scope>
</reference>
<dbReference type="GO" id="GO:0005739">
    <property type="term" value="C:mitochondrion"/>
    <property type="evidence" value="ECO:0007669"/>
    <property type="project" value="UniProtKB-SubCell"/>
</dbReference>
<evidence type="ECO:0000256" key="2">
    <source>
        <dbReference type="ARBA" id="ARBA00023128"/>
    </source>
</evidence>
<sequence>MLHDTGSTKHIPVTSYSHKALWGTASLLPQKHQHCPLGSFSSLETSLSLVDFHRCEKAMAAKGADATCCQWYRRVYKSLCPISWVNTWDERRAEGTFPGKI</sequence>
<dbReference type="STRING" id="38772.ENSGAGP00000003728"/>
<dbReference type="SUPFAM" id="SSF47694">
    <property type="entry name" value="Cytochrome c oxidase subunit h"/>
    <property type="match status" value="1"/>
</dbReference>
<proteinExistence type="predicted"/>
<evidence type="ECO:0000313" key="5">
    <source>
        <dbReference type="Proteomes" id="UP000291020"/>
    </source>
</evidence>
<dbReference type="InterPro" id="IPR003213">
    <property type="entry name" value="Cyt_c_oxidase_su6B"/>
</dbReference>
<evidence type="ECO:0000313" key="4">
    <source>
        <dbReference type="Ensembl" id="ENSGAGP00000003728.1"/>
    </source>
</evidence>
<organism evidence="4 5">
    <name type="scientific">Gopherus agassizii</name>
    <name type="common">Agassiz's desert tortoise</name>
    <dbReference type="NCBI Taxonomy" id="38772"/>
    <lineage>
        <taxon>Eukaryota</taxon>
        <taxon>Metazoa</taxon>
        <taxon>Chordata</taxon>
        <taxon>Craniata</taxon>
        <taxon>Vertebrata</taxon>
        <taxon>Euteleostomi</taxon>
        <taxon>Archelosauria</taxon>
        <taxon>Testudinata</taxon>
        <taxon>Testudines</taxon>
        <taxon>Cryptodira</taxon>
        <taxon>Durocryptodira</taxon>
        <taxon>Testudinoidea</taxon>
        <taxon>Testudinidae</taxon>
        <taxon>Gopherus</taxon>
    </lineage>
</organism>
<protein>
    <submittedName>
        <fullName evidence="4">Uncharacterized protein</fullName>
    </submittedName>
</protein>
<dbReference type="CDD" id="cd00926">
    <property type="entry name" value="Cyt_c_Oxidase_VIb"/>
    <property type="match status" value="1"/>
</dbReference>
<keyword evidence="3" id="KW-1015">Disulfide bond</keyword>
<evidence type="ECO:0000256" key="3">
    <source>
        <dbReference type="ARBA" id="ARBA00023157"/>
    </source>
</evidence>
<dbReference type="AlphaFoldDB" id="A0A452GPA4"/>